<proteinExistence type="predicted"/>
<comment type="caution">
    <text evidence="1">The sequence shown here is derived from an EMBL/GenBank/DDBJ whole genome shotgun (WGS) entry which is preliminary data.</text>
</comment>
<keyword evidence="2" id="KW-1185">Reference proteome</keyword>
<evidence type="ECO:0000313" key="1">
    <source>
        <dbReference type="EMBL" id="MPC45058.1"/>
    </source>
</evidence>
<evidence type="ECO:0000313" key="2">
    <source>
        <dbReference type="Proteomes" id="UP000324222"/>
    </source>
</evidence>
<gene>
    <name evidence="1" type="ORF">E2C01_038742</name>
</gene>
<reference evidence="1 2" key="1">
    <citation type="submission" date="2019-05" db="EMBL/GenBank/DDBJ databases">
        <title>Another draft genome of Portunus trituberculatus and its Hox gene families provides insights of decapod evolution.</title>
        <authorList>
            <person name="Jeong J.-H."/>
            <person name="Song I."/>
            <person name="Kim S."/>
            <person name="Choi T."/>
            <person name="Kim D."/>
            <person name="Ryu S."/>
            <person name="Kim W."/>
        </authorList>
    </citation>
    <scope>NUCLEOTIDE SEQUENCE [LARGE SCALE GENOMIC DNA]</scope>
    <source>
        <tissue evidence="1">Muscle</tissue>
    </source>
</reference>
<dbReference type="EMBL" id="VSRR010006554">
    <property type="protein sequence ID" value="MPC45058.1"/>
    <property type="molecule type" value="Genomic_DNA"/>
</dbReference>
<organism evidence="1 2">
    <name type="scientific">Portunus trituberculatus</name>
    <name type="common">Swimming crab</name>
    <name type="synonym">Neptunus trituberculatus</name>
    <dbReference type="NCBI Taxonomy" id="210409"/>
    <lineage>
        <taxon>Eukaryota</taxon>
        <taxon>Metazoa</taxon>
        <taxon>Ecdysozoa</taxon>
        <taxon>Arthropoda</taxon>
        <taxon>Crustacea</taxon>
        <taxon>Multicrustacea</taxon>
        <taxon>Malacostraca</taxon>
        <taxon>Eumalacostraca</taxon>
        <taxon>Eucarida</taxon>
        <taxon>Decapoda</taxon>
        <taxon>Pleocyemata</taxon>
        <taxon>Brachyura</taxon>
        <taxon>Eubrachyura</taxon>
        <taxon>Portunoidea</taxon>
        <taxon>Portunidae</taxon>
        <taxon>Portuninae</taxon>
        <taxon>Portunus</taxon>
    </lineage>
</organism>
<dbReference type="Proteomes" id="UP000324222">
    <property type="component" value="Unassembled WGS sequence"/>
</dbReference>
<accession>A0A5B7FJB9</accession>
<protein>
    <submittedName>
        <fullName evidence="1">Uncharacterized protein</fullName>
    </submittedName>
</protein>
<sequence>MHYLDPYSETLCSLTTTIFQGHRDD</sequence>
<name>A0A5B7FJB9_PORTR</name>
<dbReference type="AlphaFoldDB" id="A0A5B7FJB9"/>